<dbReference type="GO" id="GO:0007229">
    <property type="term" value="P:integrin-mediated signaling pathway"/>
    <property type="evidence" value="ECO:0007669"/>
    <property type="project" value="UniProtKB-KW"/>
</dbReference>
<dbReference type="Proteomes" id="UP000001075">
    <property type="component" value="Unassembled WGS sequence"/>
</dbReference>
<name>G3IEM5_CRIGR</name>
<dbReference type="STRING" id="10029.G3IEM5"/>
<reference evidence="3" key="1">
    <citation type="journal article" date="2011" name="Nat. Biotechnol.">
        <title>The genomic sequence of the Chinese hamster ovary (CHO)-K1 cell line.</title>
        <authorList>
            <person name="Xu X."/>
            <person name="Nagarajan H."/>
            <person name="Lewis N.E."/>
            <person name="Pan S."/>
            <person name="Cai Z."/>
            <person name="Liu X."/>
            <person name="Chen W."/>
            <person name="Xie M."/>
            <person name="Wang W."/>
            <person name="Hammond S."/>
            <person name="Andersen M.R."/>
            <person name="Neff N."/>
            <person name="Passarelli B."/>
            <person name="Koh W."/>
            <person name="Fan H.C."/>
            <person name="Wang J."/>
            <person name="Gui Y."/>
            <person name="Lee K.H."/>
            <person name="Betenbaugh M.J."/>
            <person name="Quake S.R."/>
            <person name="Famili I."/>
            <person name="Palsson B.O."/>
            <person name="Wang J."/>
        </authorList>
    </citation>
    <scope>NUCLEOTIDE SEQUENCE [LARGE SCALE GENOMIC DNA]</scope>
    <source>
        <strain evidence="3">CHO K1 cell line</strain>
    </source>
</reference>
<dbReference type="AlphaFoldDB" id="G3IEM5"/>
<feature type="region of interest" description="Disordered" evidence="1">
    <location>
        <begin position="36"/>
        <end position="94"/>
    </location>
</feature>
<evidence type="ECO:0000313" key="3">
    <source>
        <dbReference type="Proteomes" id="UP000001075"/>
    </source>
</evidence>
<protein>
    <submittedName>
        <fullName evidence="2">A disintegrin and metalloproteinase with thrombospondin motifs 3</fullName>
    </submittedName>
</protein>
<dbReference type="eggNOG" id="KOG3538">
    <property type="taxonomic scope" value="Eukaryota"/>
</dbReference>
<evidence type="ECO:0000256" key="1">
    <source>
        <dbReference type="SAM" id="MobiDB-lite"/>
    </source>
</evidence>
<keyword evidence="2" id="KW-0401">Integrin</keyword>
<organism evidence="2 3">
    <name type="scientific">Cricetulus griseus</name>
    <name type="common">Chinese hamster</name>
    <name type="synonym">Cricetulus barabensis griseus</name>
    <dbReference type="NCBI Taxonomy" id="10029"/>
    <lineage>
        <taxon>Eukaryota</taxon>
        <taxon>Metazoa</taxon>
        <taxon>Chordata</taxon>
        <taxon>Craniata</taxon>
        <taxon>Vertebrata</taxon>
        <taxon>Euteleostomi</taxon>
        <taxon>Mammalia</taxon>
        <taxon>Eutheria</taxon>
        <taxon>Euarchontoglires</taxon>
        <taxon>Glires</taxon>
        <taxon>Rodentia</taxon>
        <taxon>Myomorpha</taxon>
        <taxon>Muroidea</taxon>
        <taxon>Cricetidae</taxon>
        <taxon>Cricetinae</taxon>
        <taxon>Cricetulus</taxon>
    </lineage>
</organism>
<proteinExistence type="predicted"/>
<sequence length="94" mass="10006">MANPNAYAAFRASSRPSANFPQEKIQQAGRKMLVSIPPSSSIKTDHFRSASPVAAAPSPDASDSIGASTQTRTPKKDGKNISKRHPVRSATSER</sequence>
<dbReference type="InParanoid" id="G3IEM5"/>
<dbReference type="PaxDb" id="10029-XP_007622300.1"/>
<accession>G3IEM5</accession>
<gene>
    <name evidence="2" type="ORF">I79_022175</name>
</gene>
<feature type="compositionally biased region" description="Low complexity" evidence="1">
    <location>
        <begin position="49"/>
        <end position="68"/>
    </location>
</feature>
<dbReference type="EMBL" id="JH002225">
    <property type="protein sequence ID" value="EGW14417.1"/>
    <property type="molecule type" value="Genomic_DNA"/>
</dbReference>
<feature type="region of interest" description="Disordered" evidence="1">
    <location>
        <begin position="1"/>
        <end position="20"/>
    </location>
</feature>
<evidence type="ECO:0000313" key="2">
    <source>
        <dbReference type="EMBL" id="EGW14417.1"/>
    </source>
</evidence>